<accession>N1PTF5</accession>
<evidence type="ECO:0000313" key="1">
    <source>
        <dbReference type="EMBL" id="EME46243.1"/>
    </source>
</evidence>
<reference evidence="1 2" key="2">
    <citation type="journal article" date="2012" name="PLoS Pathog.">
        <title>Diverse lifestyles and strategies of plant pathogenesis encoded in the genomes of eighteen Dothideomycetes fungi.</title>
        <authorList>
            <person name="Ohm R.A."/>
            <person name="Feau N."/>
            <person name="Henrissat B."/>
            <person name="Schoch C.L."/>
            <person name="Horwitz B.A."/>
            <person name="Barry K.W."/>
            <person name="Condon B.J."/>
            <person name="Copeland A.C."/>
            <person name="Dhillon B."/>
            <person name="Glaser F."/>
            <person name="Hesse C.N."/>
            <person name="Kosti I."/>
            <person name="LaButti K."/>
            <person name="Lindquist E.A."/>
            <person name="Lucas S."/>
            <person name="Salamov A.A."/>
            <person name="Bradshaw R.E."/>
            <person name="Ciuffetti L."/>
            <person name="Hamelin R.C."/>
            <person name="Kema G.H.J."/>
            <person name="Lawrence C."/>
            <person name="Scott J.A."/>
            <person name="Spatafora J.W."/>
            <person name="Turgeon B.G."/>
            <person name="de Wit P.J.G.M."/>
            <person name="Zhong S."/>
            <person name="Goodwin S.B."/>
            <person name="Grigoriev I.V."/>
        </authorList>
    </citation>
    <scope>NUCLEOTIDE SEQUENCE [LARGE SCALE GENOMIC DNA]</scope>
    <source>
        <strain evidence="2">NZE10 / CBS 128990</strain>
    </source>
</reference>
<dbReference type="OMA" id="NGIMAFC"/>
<dbReference type="AlphaFoldDB" id="N1PTF5"/>
<protein>
    <submittedName>
        <fullName evidence="1">Uncharacterized protein</fullName>
    </submittedName>
</protein>
<sequence>MVLDQHLLVCYQVQVTGQLLGELDYLTSRFCGCVFHLDDDGLQNLSPLSADGNIYFCGDAAAMRGVPRTTDTKARIVRELCTNTSKDSEHFDYVSLGEVPLNFHNLAVYDRSCLDSSKDYFHDLQAKHQVQKLTESNKEFNLLGYSSNLEGPTLAFAEEDRQIMARVRVLANENFELLPSLNRVLAQVHKNSMTVNSANKTKEHKASIKSHSDKTKDMPVNGVIAFCTFYSPDRSTYKANVNDRFDRCYKNQSVLTRIRFKSKLDDGRSGQQ</sequence>
<dbReference type="Proteomes" id="UP000016933">
    <property type="component" value="Unassembled WGS sequence"/>
</dbReference>
<organism evidence="1 2">
    <name type="scientific">Dothistroma septosporum (strain NZE10 / CBS 128990)</name>
    <name type="common">Red band needle blight fungus</name>
    <name type="synonym">Mycosphaerella pini</name>
    <dbReference type="NCBI Taxonomy" id="675120"/>
    <lineage>
        <taxon>Eukaryota</taxon>
        <taxon>Fungi</taxon>
        <taxon>Dikarya</taxon>
        <taxon>Ascomycota</taxon>
        <taxon>Pezizomycotina</taxon>
        <taxon>Dothideomycetes</taxon>
        <taxon>Dothideomycetidae</taxon>
        <taxon>Mycosphaerellales</taxon>
        <taxon>Mycosphaerellaceae</taxon>
        <taxon>Dothistroma</taxon>
    </lineage>
</organism>
<reference evidence="2" key="1">
    <citation type="journal article" date="2012" name="PLoS Genet.">
        <title>The genomes of the fungal plant pathogens Cladosporium fulvum and Dothistroma septosporum reveal adaptation to different hosts and lifestyles but also signatures of common ancestry.</title>
        <authorList>
            <person name="de Wit P.J.G.M."/>
            <person name="van der Burgt A."/>
            <person name="Oekmen B."/>
            <person name="Stergiopoulos I."/>
            <person name="Abd-Elsalam K.A."/>
            <person name="Aerts A.L."/>
            <person name="Bahkali A.H."/>
            <person name="Beenen H.G."/>
            <person name="Chettri P."/>
            <person name="Cox M.P."/>
            <person name="Datema E."/>
            <person name="de Vries R.P."/>
            <person name="Dhillon B."/>
            <person name="Ganley A.R."/>
            <person name="Griffiths S.A."/>
            <person name="Guo Y."/>
            <person name="Hamelin R.C."/>
            <person name="Henrissat B."/>
            <person name="Kabir M.S."/>
            <person name="Jashni M.K."/>
            <person name="Kema G."/>
            <person name="Klaubauf S."/>
            <person name="Lapidus A."/>
            <person name="Levasseur A."/>
            <person name="Lindquist E."/>
            <person name="Mehrabi R."/>
            <person name="Ohm R.A."/>
            <person name="Owen T.J."/>
            <person name="Salamov A."/>
            <person name="Schwelm A."/>
            <person name="Schijlen E."/>
            <person name="Sun H."/>
            <person name="van den Burg H.A."/>
            <person name="van Ham R.C.H.J."/>
            <person name="Zhang S."/>
            <person name="Goodwin S.B."/>
            <person name="Grigoriev I.V."/>
            <person name="Collemare J."/>
            <person name="Bradshaw R.E."/>
        </authorList>
    </citation>
    <scope>NUCLEOTIDE SEQUENCE [LARGE SCALE GENOMIC DNA]</scope>
    <source>
        <strain evidence="2">NZE10 / CBS 128990</strain>
    </source>
</reference>
<dbReference type="eggNOG" id="ENOG502S5XX">
    <property type="taxonomic scope" value="Eukaryota"/>
</dbReference>
<keyword evidence="2" id="KW-1185">Reference proteome</keyword>
<dbReference type="OrthoDB" id="5323033at2759"/>
<name>N1PTF5_DOTSN</name>
<gene>
    <name evidence="1" type="ORF">DOTSEDRAFT_32894</name>
</gene>
<dbReference type="HOGENOM" id="CLU_1023163_0_0_1"/>
<proteinExistence type="predicted"/>
<dbReference type="EMBL" id="KB446537">
    <property type="protein sequence ID" value="EME46243.1"/>
    <property type="molecule type" value="Genomic_DNA"/>
</dbReference>
<evidence type="ECO:0000313" key="2">
    <source>
        <dbReference type="Proteomes" id="UP000016933"/>
    </source>
</evidence>